<reference evidence="4" key="3">
    <citation type="submission" date="2018-08" db="UniProtKB">
        <authorList>
            <consortium name="EnsemblPlants"/>
        </authorList>
    </citation>
    <scope>IDENTIFICATION</scope>
    <source>
        <strain evidence="4">cv. Bd21</strain>
    </source>
</reference>
<evidence type="ECO:0000313" key="3">
    <source>
        <dbReference type="EMBL" id="PNT76533.1"/>
    </source>
</evidence>
<dbReference type="SUPFAM" id="SSF48576">
    <property type="entry name" value="Terpenoid synthases"/>
    <property type="match status" value="1"/>
</dbReference>
<reference evidence="3" key="2">
    <citation type="submission" date="2017-06" db="EMBL/GenBank/DDBJ databases">
        <title>WGS assembly of Brachypodium distachyon.</title>
        <authorList>
            <consortium name="The International Brachypodium Initiative"/>
            <person name="Lucas S."/>
            <person name="Harmon-Smith M."/>
            <person name="Lail K."/>
            <person name="Tice H."/>
            <person name="Grimwood J."/>
            <person name="Bruce D."/>
            <person name="Barry K."/>
            <person name="Shu S."/>
            <person name="Lindquist E."/>
            <person name="Wang M."/>
            <person name="Pitluck S."/>
            <person name="Vogel J.P."/>
            <person name="Garvin D.F."/>
            <person name="Mockler T.C."/>
            <person name="Schmutz J."/>
            <person name="Rokhsar D."/>
            <person name="Bevan M.W."/>
        </authorList>
    </citation>
    <scope>NUCLEOTIDE SEQUENCE</scope>
    <source>
        <strain evidence="3">Bd21</strain>
    </source>
</reference>
<dbReference type="OrthoDB" id="1877784at2759"/>
<dbReference type="PANTHER" id="PTHR31225:SF194">
    <property type="entry name" value="TERPENE SYNTHASE METAL-BINDING DOMAIN-CONTAINING PROTEIN"/>
    <property type="match status" value="1"/>
</dbReference>
<evidence type="ECO:0000313" key="5">
    <source>
        <dbReference type="Proteomes" id="UP000008810"/>
    </source>
</evidence>
<dbReference type="STRING" id="15368.A0A2K2DQH3"/>
<name>A0A2K2DQH3_BRADI</name>
<dbReference type="InterPro" id="IPR008930">
    <property type="entry name" value="Terpenoid_cyclase/PrenylTrfase"/>
</dbReference>
<evidence type="ECO:0000313" key="4">
    <source>
        <dbReference type="EnsemblPlants" id="PNT76533"/>
    </source>
</evidence>
<proteinExistence type="predicted"/>
<dbReference type="Pfam" id="PF03936">
    <property type="entry name" value="Terpene_synth_C"/>
    <property type="match status" value="1"/>
</dbReference>
<dbReference type="AlphaFoldDB" id="A0A2K2DQH3"/>
<dbReference type="GO" id="GO:0000287">
    <property type="term" value="F:magnesium ion binding"/>
    <property type="evidence" value="ECO:0007669"/>
    <property type="project" value="InterPro"/>
</dbReference>
<dbReference type="InterPro" id="IPR036965">
    <property type="entry name" value="Terpene_synth_N_sf"/>
</dbReference>
<dbReference type="PANTHER" id="PTHR31225">
    <property type="entry name" value="OS04G0344100 PROTEIN-RELATED"/>
    <property type="match status" value="1"/>
</dbReference>
<keyword evidence="1" id="KW-0479">Metal-binding</keyword>
<sequence length="321" mass="36804">MQREHALWVSPAYFFISGEPQLEKAISFARQHLESMRAGLESPLAEQVERALYLPLTRTYKRQEAVHYMSEYGEEEGHNPSLLELAKLDFNLLQHVHLKELNAISKWWKDLYGSVKWDESAVFLLPEYLKSFYSELLSNIAEFQGELAVDNYKIAYAKKAEAEWSHQNHKPSFEDQVTLFTVSSAMPMLPVIIMKEGAVEWVRMATVIIASAKIGRFTNDIAAFQHGKNRGDVASSVECYIKEHGVTGEVAIARINSLIEDERKATNQARFKRPRMPQAVKRVINFTLSWPVFYDDMKDGYTFGEHLRETIGSLFVKPVPI</sequence>
<dbReference type="GO" id="GO:0046246">
    <property type="term" value="P:terpene biosynthetic process"/>
    <property type="evidence" value="ECO:0000318"/>
    <property type="project" value="GO_Central"/>
</dbReference>
<dbReference type="GO" id="GO:0016114">
    <property type="term" value="P:terpenoid biosynthetic process"/>
    <property type="evidence" value="ECO:0007669"/>
    <property type="project" value="InterPro"/>
</dbReference>
<dbReference type="InParanoid" id="A0A2K2DQH3"/>
<dbReference type="EnsemblPlants" id="PNT76533">
    <property type="protein sequence ID" value="PNT76533"/>
    <property type="gene ID" value="BRADI_1g49245v3"/>
</dbReference>
<dbReference type="InterPro" id="IPR050148">
    <property type="entry name" value="Terpene_synthase-like"/>
</dbReference>
<feature type="domain" description="Terpene synthase metal-binding" evidence="2">
    <location>
        <begin position="116"/>
        <end position="264"/>
    </location>
</feature>
<protein>
    <recommendedName>
        <fullName evidence="2">Terpene synthase metal-binding domain-containing protein</fullName>
    </recommendedName>
</protein>
<accession>A0A2K2DQH3</accession>
<dbReference type="InterPro" id="IPR008949">
    <property type="entry name" value="Isoprenoid_synthase_dom_sf"/>
</dbReference>
<gene>
    <name evidence="3" type="ORF">BRADI_1g49245v3</name>
</gene>
<dbReference type="Gramene" id="PNT76533">
    <property type="protein sequence ID" value="PNT76533"/>
    <property type="gene ID" value="BRADI_1g49245v3"/>
</dbReference>
<dbReference type="EMBL" id="CM000880">
    <property type="protein sequence ID" value="PNT76533.1"/>
    <property type="molecule type" value="Genomic_DNA"/>
</dbReference>
<dbReference type="SUPFAM" id="SSF48239">
    <property type="entry name" value="Terpenoid cyclases/Protein prenyltransferases"/>
    <property type="match status" value="1"/>
</dbReference>
<dbReference type="Proteomes" id="UP000008810">
    <property type="component" value="Chromosome 1"/>
</dbReference>
<reference evidence="3 4" key="1">
    <citation type="journal article" date="2010" name="Nature">
        <title>Genome sequencing and analysis of the model grass Brachypodium distachyon.</title>
        <authorList>
            <consortium name="International Brachypodium Initiative"/>
        </authorList>
    </citation>
    <scope>NUCLEOTIDE SEQUENCE [LARGE SCALE GENOMIC DNA]</scope>
    <source>
        <strain evidence="3 4">Bd21</strain>
    </source>
</reference>
<dbReference type="InterPro" id="IPR005630">
    <property type="entry name" value="Terpene_synthase_metal-bd"/>
</dbReference>
<dbReference type="GO" id="GO:0010333">
    <property type="term" value="F:terpene synthase activity"/>
    <property type="evidence" value="ECO:0000318"/>
    <property type="project" value="GO_Central"/>
</dbReference>
<dbReference type="Gene3D" id="1.10.600.10">
    <property type="entry name" value="Farnesyl Diphosphate Synthase"/>
    <property type="match status" value="2"/>
</dbReference>
<organism evidence="3">
    <name type="scientific">Brachypodium distachyon</name>
    <name type="common">Purple false brome</name>
    <name type="synonym">Trachynia distachya</name>
    <dbReference type="NCBI Taxonomy" id="15368"/>
    <lineage>
        <taxon>Eukaryota</taxon>
        <taxon>Viridiplantae</taxon>
        <taxon>Streptophyta</taxon>
        <taxon>Embryophyta</taxon>
        <taxon>Tracheophyta</taxon>
        <taxon>Spermatophyta</taxon>
        <taxon>Magnoliopsida</taxon>
        <taxon>Liliopsida</taxon>
        <taxon>Poales</taxon>
        <taxon>Poaceae</taxon>
        <taxon>BOP clade</taxon>
        <taxon>Pooideae</taxon>
        <taxon>Stipodae</taxon>
        <taxon>Brachypodieae</taxon>
        <taxon>Brachypodium</taxon>
    </lineage>
</organism>
<keyword evidence="5" id="KW-1185">Reference proteome</keyword>
<dbReference type="Gene3D" id="1.50.10.130">
    <property type="entry name" value="Terpene synthase, N-terminal domain"/>
    <property type="match status" value="1"/>
</dbReference>
<evidence type="ECO:0000259" key="2">
    <source>
        <dbReference type="Pfam" id="PF03936"/>
    </source>
</evidence>
<evidence type="ECO:0000256" key="1">
    <source>
        <dbReference type="ARBA" id="ARBA00022723"/>
    </source>
</evidence>